<dbReference type="InterPro" id="IPR030190">
    <property type="entry name" value="MacA_alpha-hairpin_sf"/>
</dbReference>
<name>A0A7T2S2S8_DELAC</name>
<dbReference type="GO" id="GO:0019898">
    <property type="term" value="C:extrinsic component of membrane"/>
    <property type="evidence" value="ECO:0007669"/>
    <property type="project" value="InterPro"/>
</dbReference>
<dbReference type="SUPFAM" id="SSF111369">
    <property type="entry name" value="HlyD-like secretion proteins"/>
    <property type="match status" value="1"/>
</dbReference>
<keyword evidence="4" id="KW-1133">Transmembrane helix</keyword>
<comment type="similarity">
    <text evidence="1">Belongs to the membrane fusion protein (MFP) (TC 8.A.1) family.</text>
</comment>
<dbReference type="PANTHER" id="PTHR30469">
    <property type="entry name" value="MULTIDRUG RESISTANCE PROTEIN MDTA"/>
    <property type="match status" value="1"/>
</dbReference>
<dbReference type="InterPro" id="IPR006143">
    <property type="entry name" value="RND_pump_MFP"/>
</dbReference>
<evidence type="ECO:0000256" key="1">
    <source>
        <dbReference type="ARBA" id="ARBA00009477"/>
    </source>
</evidence>
<dbReference type="AlphaFoldDB" id="A0A7T2S2S8"/>
<feature type="domain" description="Multidrug resistance protein MdtA-like barrel-sandwich hybrid" evidence="5">
    <location>
        <begin position="66"/>
        <end position="221"/>
    </location>
</feature>
<feature type="coiled-coil region" evidence="3">
    <location>
        <begin position="107"/>
        <end position="134"/>
    </location>
</feature>
<keyword evidence="2 3" id="KW-0175">Coiled coil</keyword>
<dbReference type="Gene3D" id="2.40.50.100">
    <property type="match status" value="1"/>
</dbReference>
<dbReference type="GO" id="GO:0015562">
    <property type="term" value="F:efflux transmembrane transporter activity"/>
    <property type="evidence" value="ECO:0007669"/>
    <property type="project" value="TreeGrafter"/>
</dbReference>
<dbReference type="NCBIfam" id="TIGR01730">
    <property type="entry name" value="RND_mfp"/>
    <property type="match status" value="1"/>
</dbReference>
<evidence type="ECO:0000256" key="2">
    <source>
        <dbReference type="ARBA" id="ARBA00023054"/>
    </source>
</evidence>
<evidence type="ECO:0000313" key="6">
    <source>
        <dbReference type="EMBL" id="QPS07552.1"/>
    </source>
</evidence>
<dbReference type="Gene3D" id="6.10.140.1990">
    <property type="match status" value="1"/>
</dbReference>
<dbReference type="GO" id="GO:1990961">
    <property type="term" value="P:xenobiotic detoxification by transmembrane export across the plasma membrane"/>
    <property type="evidence" value="ECO:0007669"/>
    <property type="project" value="InterPro"/>
</dbReference>
<gene>
    <name evidence="6" type="ORF">I6G66_25265</name>
</gene>
<reference evidence="6 7" key="1">
    <citation type="submission" date="2020-12" db="EMBL/GenBank/DDBJ databases">
        <title>FDA dAtabase for Regulatory Grade micrObial Sequences (FDA-ARGOS): Supporting development and validation of Infectious Disease Dx tests.</title>
        <authorList>
            <person name="Sproer C."/>
            <person name="Gronow S."/>
            <person name="Severitt S."/>
            <person name="Schroder I."/>
            <person name="Tallon L."/>
            <person name="Sadzewicz L."/>
            <person name="Zhao X."/>
            <person name="Boylan J."/>
            <person name="Ott S."/>
            <person name="Bowen H."/>
            <person name="Vavikolanu K."/>
            <person name="Mehta A."/>
            <person name="Aluvathingal J."/>
            <person name="Nadendla S."/>
            <person name="Lowell S."/>
            <person name="Myers T."/>
            <person name="Yan Y."/>
            <person name="Sichtig H."/>
        </authorList>
    </citation>
    <scope>NUCLEOTIDE SEQUENCE [LARGE SCALE GENOMIC DNA]</scope>
    <source>
        <strain evidence="6 7">FDAARGOS_909</strain>
    </source>
</reference>
<protein>
    <submittedName>
        <fullName evidence="6">Efflux RND transporter periplasmic adaptor subunit</fullName>
    </submittedName>
</protein>
<organism evidence="6 7">
    <name type="scientific">Delftia acidovorans</name>
    <name type="common">Pseudomonas acidovorans</name>
    <name type="synonym">Comamonas acidovorans</name>
    <dbReference type="NCBI Taxonomy" id="80866"/>
    <lineage>
        <taxon>Bacteria</taxon>
        <taxon>Pseudomonadati</taxon>
        <taxon>Pseudomonadota</taxon>
        <taxon>Betaproteobacteria</taxon>
        <taxon>Burkholderiales</taxon>
        <taxon>Comamonadaceae</taxon>
        <taxon>Delftia</taxon>
    </lineage>
</organism>
<dbReference type="EMBL" id="CP065668">
    <property type="protein sequence ID" value="QPS07552.1"/>
    <property type="molecule type" value="Genomic_DNA"/>
</dbReference>
<dbReference type="Pfam" id="PF25917">
    <property type="entry name" value="BSH_RND"/>
    <property type="match status" value="1"/>
</dbReference>
<accession>A0A7T2S2S8</accession>
<dbReference type="Proteomes" id="UP000594778">
    <property type="component" value="Chromosome"/>
</dbReference>
<evidence type="ECO:0000256" key="3">
    <source>
        <dbReference type="SAM" id="Coils"/>
    </source>
</evidence>
<keyword evidence="4" id="KW-0472">Membrane</keyword>
<evidence type="ECO:0000256" key="4">
    <source>
        <dbReference type="SAM" id="Phobius"/>
    </source>
</evidence>
<dbReference type="GO" id="GO:1990281">
    <property type="term" value="C:efflux pump complex"/>
    <property type="evidence" value="ECO:0007669"/>
    <property type="project" value="TreeGrafter"/>
</dbReference>
<dbReference type="Gene3D" id="2.40.420.20">
    <property type="match status" value="1"/>
</dbReference>
<dbReference type="Gene3D" id="2.40.30.170">
    <property type="match status" value="1"/>
</dbReference>
<dbReference type="InterPro" id="IPR058625">
    <property type="entry name" value="MdtA-like_BSH"/>
</dbReference>
<proteinExistence type="inferred from homology"/>
<dbReference type="RefSeq" id="WP_197955054.1">
    <property type="nucleotide sequence ID" value="NZ_CP065668.1"/>
</dbReference>
<sequence length="405" mass="43116">MPPHSTQRRWRPGAGRLALAILIPVAAAAGWLLLRLDSSPRWQTATVGRGNIESSVAAIGTLQPVRSVDVGAQVSGQITHIHVQPGDTVRKGQLLAEIDASVLAATVEAGRARIASLRAQLDDAQAQAELAGQQYSRQQQMARDGATRLEDVQTAAAMRRSARAKVAQYEATIRQTAASLRADEARLGYTRIYAPIEGVVTGIDVKEGQTLNATYQTPAVLRIADLSRMTVWTEVSEADIRHVKVGQAAYFTTLGGDRRRWSGKVRQVLPAPPVQSGAGAAGGSGAAAAPAMKAVQYTVLFDVDNPDGALMPQMTAQATVVAAAAQGVLVAPLAAFKTASDLHADKTHEVRLLAERSPDQVVEVRRVRLGVRDRLQAEVLEGLAEGDRIITGETAPAAGPRRLRW</sequence>
<evidence type="ECO:0000259" key="5">
    <source>
        <dbReference type="Pfam" id="PF25917"/>
    </source>
</evidence>
<dbReference type="GO" id="GO:0030313">
    <property type="term" value="C:cell envelope"/>
    <property type="evidence" value="ECO:0007669"/>
    <property type="project" value="UniProtKB-SubCell"/>
</dbReference>
<evidence type="ECO:0000313" key="7">
    <source>
        <dbReference type="Proteomes" id="UP000594778"/>
    </source>
</evidence>
<dbReference type="PANTHER" id="PTHR30469:SF33">
    <property type="entry name" value="SLR1207 PROTEIN"/>
    <property type="match status" value="1"/>
</dbReference>
<feature type="transmembrane region" description="Helical" evidence="4">
    <location>
        <begin position="17"/>
        <end position="34"/>
    </location>
</feature>
<keyword evidence="4" id="KW-0812">Transmembrane</keyword>
<dbReference type="GO" id="GO:1990195">
    <property type="term" value="C:macrolide transmembrane transporter complex"/>
    <property type="evidence" value="ECO:0007669"/>
    <property type="project" value="InterPro"/>
</dbReference>